<accession>A0A0E0D5A1</accession>
<protein>
    <recommendedName>
        <fullName evidence="4">AB hydrolase-1 domain-containing protein</fullName>
    </recommendedName>
</protein>
<evidence type="ECO:0000256" key="1">
    <source>
        <dbReference type="SAM" id="SignalP"/>
    </source>
</evidence>
<dbReference type="Gene3D" id="3.40.50.1820">
    <property type="entry name" value="alpha/beta hydrolase"/>
    <property type="match status" value="1"/>
</dbReference>
<proteinExistence type="predicted"/>
<dbReference type="AlphaFoldDB" id="A0A0E0D5A1"/>
<dbReference type="PANTHER" id="PTHR45763:SF63">
    <property type="entry name" value="ALPHA_BETA FOLD FAMILY PROTEIN, PUTATIVE, EXPRESSED-RELATED"/>
    <property type="match status" value="1"/>
</dbReference>
<evidence type="ECO:0000313" key="3">
    <source>
        <dbReference type="Proteomes" id="UP000008021"/>
    </source>
</evidence>
<sequence>MVPRILIVLLVVLLGLAFQAILRPPPQKLCGAPGGPPVTSPRIKLRDGRYLAYREDGVQKDKAKFKIISVHAFDSTKDFPLQVSKELVDELGIYLLAFDRAGYGENDPNPKRNARSEALDIEELTDQPKLGRKFCVGNVDGRIPNLRCLQYIPNRSSVSSLPIINYWWPSSPAELSRQAFMGLIVPEQRTLWIAHNINFLALPLDDPEVAPFFCGSHASS</sequence>
<reference evidence="2" key="1">
    <citation type="submission" date="2015-04" db="UniProtKB">
        <authorList>
            <consortium name="EnsemblPlants"/>
        </authorList>
    </citation>
    <scope>IDENTIFICATION</scope>
</reference>
<dbReference type="SUPFAM" id="SSF53474">
    <property type="entry name" value="alpha/beta-Hydrolases"/>
    <property type="match status" value="1"/>
</dbReference>
<evidence type="ECO:0008006" key="4">
    <source>
        <dbReference type="Google" id="ProtNLM"/>
    </source>
</evidence>
<dbReference type="InterPro" id="IPR029058">
    <property type="entry name" value="AB_hydrolase_fold"/>
</dbReference>
<feature type="signal peptide" evidence="1">
    <location>
        <begin position="1"/>
        <end position="17"/>
    </location>
</feature>
<dbReference type="PANTHER" id="PTHR45763">
    <property type="entry name" value="HYDROLASE, ALPHA/BETA FOLD FAMILY PROTEIN, EXPRESSED-RELATED"/>
    <property type="match status" value="1"/>
</dbReference>
<feature type="chain" id="PRO_5002356526" description="AB hydrolase-1 domain-containing protein" evidence="1">
    <location>
        <begin position="18"/>
        <end position="220"/>
    </location>
</feature>
<dbReference type="Proteomes" id="UP000008021">
    <property type="component" value="Chromosome 3"/>
</dbReference>
<evidence type="ECO:0000313" key="2">
    <source>
        <dbReference type="EnsemblPlants" id="OMERI03G27520.3"/>
    </source>
</evidence>
<name>A0A0E0D5A1_9ORYZ</name>
<organism evidence="2">
    <name type="scientific">Oryza meridionalis</name>
    <dbReference type="NCBI Taxonomy" id="40149"/>
    <lineage>
        <taxon>Eukaryota</taxon>
        <taxon>Viridiplantae</taxon>
        <taxon>Streptophyta</taxon>
        <taxon>Embryophyta</taxon>
        <taxon>Tracheophyta</taxon>
        <taxon>Spermatophyta</taxon>
        <taxon>Magnoliopsida</taxon>
        <taxon>Liliopsida</taxon>
        <taxon>Poales</taxon>
        <taxon>Poaceae</taxon>
        <taxon>BOP clade</taxon>
        <taxon>Oryzoideae</taxon>
        <taxon>Oryzeae</taxon>
        <taxon>Oryzinae</taxon>
        <taxon>Oryza</taxon>
    </lineage>
</organism>
<keyword evidence="3" id="KW-1185">Reference proteome</keyword>
<reference evidence="2" key="2">
    <citation type="submission" date="2018-05" db="EMBL/GenBank/DDBJ databases">
        <title>OmerRS3 (Oryza meridionalis Reference Sequence Version 3).</title>
        <authorList>
            <person name="Zhang J."/>
            <person name="Kudrna D."/>
            <person name="Lee S."/>
            <person name="Talag J."/>
            <person name="Welchert J."/>
            <person name="Wing R.A."/>
        </authorList>
    </citation>
    <scope>NUCLEOTIDE SEQUENCE [LARGE SCALE GENOMIC DNA]</scope>
    <source>
        <strain evidence="2">cv. OR44</strain>
    </source>
</reference>
<dbReference type="EnsemblPlants" id="OMERI03G27520.3">
    <property type="protein sequence ID" value="OMERI03G27520.3"/>
    <property type="gene ID" value="OMERI03G27520"/>
</dbReference>
<dbReference type="Gramene" id="OMERI03G27520.3">
    <property type="protein sequence ID" value="OMERI03G27520.3"/>
    <property type="gene ID" value="OMERI03G27520"/>
</dbReference>
<keyword evidence="1" id="KW-0732">Signal</keyword>